<feature type="transmembrane region" description="Helical" evidence="7">
    <location>
        <begin position="225"/>
        <end position="247"/>
    </location>
</feature>
<feature type="transmembrane region" description="Helical" evidence="7">
    <location>
        <begin position="102"/>
        <end position="124"/>
    </location>
</feature>
<sequence>MSMSMSVRLNARQRTLDAALLLAGILFGWTALGAWWGADILPSPWATVQTLFEIMAAPDFARNAWETLRAFLFALAIAFVVGVTLGMLLGAHRLAGDVFEPVLMALYSIPKISLYPVILLAFGLGLPAKVAFGVIHGVVPVAIFTIGAVRNIPRTYFRTAGMLRMSPWRLGWRVLMPAALPEIVAGLRIGFSLTLLGTLIGEMFASQYGLGQMLMHAIDRNQADHIMALSLLLFTFAVAASLVLLALDKRLRRGLRNG</sequence>
<keyword evidence="2" id="KW-0813">Transport</keyword>
<dbReference type="InterPro" id="IPR035906">
    <property type="entry name" value="MetI-like_sf"/>
</dbReference>
<name>A0A484U9M8_9ZZZZ</name>
<reference evidence="9" key="1">
    <citation type="submission" date="2019-03" db="EMBL/GenBank/DDBJ databases">
        <authorList>
            <person name="Danneels B."/>
        </authorList>
    </citation>
    <scope>NUCLEOTIDE SEQUENCE</scope>
</reference>
<protein>
    <submittedName>
        <fullName evidence="9">Hydroxymethylpyrimidine ABC transporter, transmembrane component</fullName>
    </submittedName>
</protein>
<feature type="transmembrane region" description="Helical" evidence="7">
    <location>
        <begin position="130"/>
        <end position="153"/>
    </location>
</feature>
<feature type="transmembrane region" description="Helical" evidence="7">
    <location>
        <begin position="174"/>
        <end position="205"/>
    </location>
</feature>
<keyword evidence="5 7" id="KW-1133">Transmembrane helix</keyword>
<comment type="subcellular location">
    <subcellularLocation>
        <location evidence="1">Cell membrane</location>
        <topology evidence="1">Multi-pass membrane protein</topology>
    </subcellularLocation>
</comment>
<keyword evidence="6 7" id="KW-0472">Membrane</keyword>
<dbReference type="GO" id="GO:0055085">
    <property type="term" value="P:transmembrane transport"/>
    <property type="evidence" value="ECO:0007669"/>
    <property type="project" value="InterPro"/>
</dbReference>
<evidence type="ECO:0000256" key="7">
    <source>
        <dbReference type="SAM" id="Phobius"/>
    </source>
</evidence>
<keyword evidence="4 7" id="KW-0812">Transmembrane</keyword>
<evidence type="ECO:0000256" key="5">
    <source>
        <dbReference type="ARBA" id="ARBA00022989"/>
    </source>
</evidence>
<dbReference type="Pfam" id="PF00528">
    <property type="entry name" value="BPD_transp_1"/>
    <property type="match status" value="1"/>
</dbReference>
<keyword evidence="3" id="KW-1003">Cell membrane</keyword>
<dbReference type="Gene3D" id="1.10.3720.10">
    <property type="entry name" value="MetI-like"/>
    <property type="match status" value="1"/>
</dbReference>
<dbReference type="AlphaFoldDB" id="A0A484U9M8"/>
<organism evidence="9">
    <name type="scientific">plant metagenome</name>
    <dbReference type="NCBI Taxonomy" id="1297885"/>
    <lineage>
        <taxon>unclassified sequences</taxon>
        <taxon>metagenomes</taxon>
        <taxon>organismal metagenomes</taxon>
    </lineage>
</organism>
<evidence type="ECO:0000256" key="6">
    <source>
        <dbReference type="ARBA" id="ARBA00023136"/>
    </source>
</evidence>
<evidence type="ECO:0000256" key="3">
    <source>
        <dbReference type="ARBA" id="ARBA00022475"/>
    </source>
</evidence>
<dbReference type="CDD" id="cd06261">
    <property type="entry name" value="TM_PBP2"/>
    <property type="match status" value="1"/>
</dbReference>
<evidence type="ECO:0000256" key="1">
    <source>
        <dbReference type="ARBA" id="ARBA00004651"/>
    </source>
</evidence>
<evidence type="ECO:0000256" key="2">
    <source>
        <dbReference type="ARBA" id="ARBA00022448"/>
    </source>
</evidence>
<dbReference type="SUPFAM" id="SSF161098">
    <property type="entry name" value="MetI-like"/>
    <property type="match status" value="1"/>
</dbReference>
<evidence type="ECO:0000256" key="4">
    <source>
        <dbReference type="ARBA" id="ARBA00022692"/>
    </source>
</evidence>
<dbReference type="EMBL" id="CAADIO010000008">
    <property type="protein sequence ID" value="VFR83263.1"/>
    <property type="molecule type" value="Genomic_DNA"/>
</dbReference>
<proteinExistence type="predicted"/>
<dbReference type="PANTHER" id="PTHR30151">
    <property type="entry name" value="ALKANE SULFONATE ABC TRANSPORTER-RELATED, MEMBRANE SUBUNIT"/>
    <property type="match status" value="1"/>
</dbReference>
<gene>
    <name evidence="9" type="ORF">RAN3_0023</name>
</gene>
<dbReference type="PROSITE" id="PS50928">
    <property type="entry name" value="ABC_TM1"/>
    <property type="match status" value="1"/>
</dbReference>
<evidence type="ECO:0000259" key="8">
    <source>
        <dbReference type="PROSITE" id="PS50928"/>
    </source>
</evidence>
<evidence type="ECO:0000313" key="9">
    <source>
        <dbReference type="EMBL" id="VFR83263.1"/>
    </source>
</evidence>
<dbReference type="GO" id="GO:0005886">
    <property type="term" value="C:plasma membrane"/>
    <property type="evidence" value="ECO:0007669"/>
    <property type="project" value="UniProtKB-SubCell"/>
</dbReference>
<accession>A0A484U9M8</accession>
<dbReference type="InterPro" id="IPR000515">
    <property type="entry name" value="MetI-like"/>
</dbReference>
<feature type="domain" description="ABC transmembrane type-1" evidence="8">
    <location>
        <begin position="64"/>
        <end position="244"/>
    </location>
</feature>
<dbReference type="PANTHER" id="PTHR30151:SF0">
    <property type="entry name" value="ABC TRANSPORTER PERMEASE PROTEIN MJ0413-RELATED"/>
    <property type="match status" value="1"/>
</dbReference>
<feature type="transmembrane region" description="Helical" evidence="7">
    <location>
        <begin position="70"/>
        <end position="90"/>
    </location>
</feature>